<evidence type="ECO:0000313" key="9">
    <source>
        <dbReference type="EMBL" id="KAK4802919.1"/>
    </source>
</evidence>
<protein>
    <submittedName>
        <fullName evidence="9">Uncharacterized protein</fullName>
    </submittedName>
</protein>
<evidence type="ECO:0000256" key="7">
    <source>
        <dbReference type="ARBA" id="ARBA00023128"/>
    </source>
</evidence>
<dbReference type="InterPro" id="IPR007512">
    <property type="entry name" value="Mic10"/>
</dbReference>
<dbReference type="PANTHER" id="PTHR21304:SF0">
    <property type="entry name" value="MICOS COMPLEX SUBUNIT MIC10"/>
    <property type="match status" value="1"/>
</dbReference>
<comment type="caution">
    <text evidence="9">The sequence shown here is derived from an EMBL/GenBank/DDBJ whole genome shotgun (WGS) entry which is preliminary data.</text>
</comment>
<comment type="subcellular location">
    <subcellularLocation>
        <location evidence="2">Mitochondrion inner membrane</location>
        <topology evidence="2">Single-pass membrane protein</topology>
    </subcellularLocation>
</comment>
<dbReference type="AlphaFoldDB" id="A0AAN7MD35"/>
<keyword evidence="10" id="KW-1185">Reference proteome</keyword>
<dbReference type="Pfam" id="PF04418">
    <property type="entry name" value="DUF543"/>
    <property type="match status" value="1"/>
</dbReference>
<evidence type="ECO:0000256" key="1">
    <source>
        <dbReference type="ARBA" id="ARBA00002689"/>
    </source>
</evidence>
<evidence type="ECO:0000256" key="8">
    <source>
        <dbReference type="ARBA" id="ARBA00023136"/>
    </source>
</evidence>
<evidence type="ECO:0000313" key="10">
    <source>
        <dbReference type="Proteomes" id="UP001346149"/>
    </source>
</evidence>
<evidence type="ECO:0000256" key="2">
    <source>
        <dbReference type="ARBA" id="ARBA00004434"/>
    </source>
</evidence>
<evidence type="ECO:0000256" key="3">
    <source>
        <dbReference type="ARBA" id="ARBA00006792"/>
    </source>
</evidence>
<reference evidence="9 10" key="1">
    <citation type="journal article" date="2023" name="Hortic Res">
        <title>Pangenome of water caltrop reveals structural variations and asymmetric subgenome divergence after allopolyploidization.</title>
        <authorList>
            <person name="Zhang X."/>
            <person name="Chen Y."/>
            <person name="Wang L."/>
            <person name="Yuan Y."/>
            <person name="Fang M."/>
            <person name="Shi L."/>
            <person name="Lu R."/>
            <person name="Comes H.P."/>
            <person name="Ma Y."/>
            <person name="Chen Y."/>
            <person name="Huang G."/>
            <person name="Zhou Y."/>
            <person name="Zheng Z."/>
            <person name="Qiu Y."/>
        </authorList>
    </citation>
    <scope>NUCLEOTIDE SEQUENCE [LARGE SCALE GENOMIC DNA]</scope>
    <source>
        <strain evidence="9">F231</strain>
    </source>
</reference>
<sequence length="121" mass="13088">MTEERGVFTPQGHDIDAQWDECVDLTVLRFIYSSLSGGFGLLLFRSPVSPLAAVAFGAGVTLNALRNLVGSPIKFLPPTPKVSDMPAPETVPPNTVSYVTDISKGDRFLMVVFGLDRSMDN</sequence>
<keyword evidence="6" id="KW-1133">Transmembrane helix</keyword>
<name>A0AAN7MD35_TRANT</name>
<proteinExistence type="inferred from homology"/>
<evidence type="ECO:0000256" key="6">
    <source>
        <dbReference type="ARBA" id="ARBA00022989"/>
    </source>
</evidence>
<organism evidence="9 10">
    <name type="scientific">Trapa natans</name>
    <name type="common">Water chestnut</name>
    <dbReference type="NCBI Taxonomy" id="22666"/>
    <lineage>
        <taxon>Eukaryota</taxon>
        <taxon>Viridiplantae</taxon>
        <taxon>Streptophyta</taxon>
        <taxon>Embryophyta</taxon>
        <taxon>Tracheophyta</taxon>
        <taxon>Spermatophyta</taxon>
        <taxon>Magnoliopsida</taxon>
        <taxon>eudicotyledons</taxon>
        <taxon>Gunneridae</taxon>
        <taxon>Pentapetalae</taxon>
        <taxon>rosids</taxon>
        <taxon>malvids</taxon>
        <taxon>Myrtales</taxon>
        <taxon>Lythraceae</taxon>
        <taxon>Trapa</taxon>
    </lineage>
</organism>
<comment type="function">
    <text evidence="1">Component of the MICOS complex, a large protein complex of the mitochondrial inner membrane that plays crucial roles in the maintenance of crista junctions, inner membrane architecture, and formation of contact sites to the outer membrane.</text>
</comment>
<keyword evidence="4" id="KW-0812">Transmembrane</keyword>
<evidence type="ECO:0000256" key="5">
    <source>
        <dbReference type="ARBA" id="ARBA00022792"/>
    </source>
</evidence>
<dbReference type="Proteomes" id="UP001346149">
    <property type="component" value="Unassembled WGS sequence"/>
</dbReference>
<evidence type="ECO:0000256" key="4">
    <source>
        <dbReference type="ARBA" id="ARBA00022692"/>
    </source>
</evidence>
<gene>
    <name evidence="9" type="ORF">SAY86_001122</name>
</gene>
<dbReference type="EMBL" id="JAXQNO010000002">
    <property type="protein sequence ID" value="KAK4802919.1"/>
    <property type="molecule type" value="Genomic_DNA"/>
</dbReference>
<keyword evidence="8" id="KW-0472">Membrane</keyword>
<dbReference type="GO" id="GO:0061617">
    <property type="term" value="C:MICOS complex"/>
    <property type="evidence" value="ECO:0007669"/>
    <property type="project" value="InterPro"/>
</dbReference>
<keyword evidence="7" id="KW-0496">Mitochondrion</keyword>
<comment type="similarity">
    <text evidence="3">Belongs to the MICOS complex subunit Mic10 family.</text>
</comment>
<accession>A0AAN7MD35</accession>
<keyword evidence="5" id="KW-0999">Mitochondrion inner membrane</keyword>
<dbReference type="PANTHER" id="PTHR21304">
    <property type="entry name" value="MICOS COMPLEX SUBUNIT MIC10"/>
    <property type="match status" value="1"/>
</dbReference>